<dbReference type="InterPro" id="IPR001646">
    <property type="entry name" value="5peptide_repeat"/>
</dbReference>
<gene>
    <name evidence="1" type="ORF">HWI92_16755</name>
</gene>
<dbReference type="RefSeq" id="WP_204657400.1">
    <property type="nucleotide sequence ID" value="NZ_CP056775.1"/>
</dbReference>
<name>A0ABX7I9P1_9BACT</name>
<accession>A0ABX7I9P1</accession>
<dbReference type="Pfam" id="PF13599">
    <property type="entry name" value="Pentapeptide_4"/>
    <property type="match status" value="1"/>
</dbReference>
<protein>
    <submittedName>
        <fullName evidence="1">Pentapeptide repeat-containing protein</fullName>
    </submittedName>
</protein>
<dbReference type="EMBL" id="CP056775">
    <property type="protein sequence ID" value="QRR02443.1"/>
    <property type="molecule type" value="Genomic_DNA"/>
</dbReference>
<evidence type="ECO:0000313" key="2">
    <source>
        <dbReference type="Proteomes" id="UP000612680"/>
    </source>
</evidence>
<dbReference type="PANTHER" id="PTHR42999">
    <property type="entry name" value="ANTIBIOTIC RESISTANCE PROTEIN MCBG"/>
    <property type="match status" value="1"/>
</dbReference>
<evidence type="ECO:0000313" key="1">
    <source>
        <dbReference type="EMBL" id="QRR02443.1"/>
    </source>
</evidence>
<dbReference type="SUPFAM" id="SSF141571">
    <property type="entry name" value="Pentapeptide repeat-like"/>
    <property type="match status" value="1"/>
</dbReference>
<dbReference type="Gene3D" id="2.160.20.80">
    <property type="entry name" value="E3 ubiquitin-protein ligase SopA"/>
    <property type="match status" value="1"/>
</dbReference>
<reference evidence="1 2" key="1">
    <citation type="submission" date="2020-06" db="EMBL/GenBank/DDBJ databases">
        <title>Dyadobacter sandarakinus sp. nov., isolated from the soil of the Arctic Yellow River Station.</title>
        <authorList>
            <person name="Zhang Y."/>
            <person name="Peng F."/>
        </authorList>
    </citation>
    <scope>NUCLEOTIDE SEQUENCE [LARGE SCALE GENOMIC DNA]</scope>
    <source>
        <strain evidence="1 2">Q3-56</strain>
    </source>
</reference>
<organism evidence="1 2">
    <name type="scientific">Dyadobacter sandarakinus</name>
    <dbReference type="NCBI Taxonomy" id="2747268"/>
    <lineage>
        <taxon>Bacteria</taxon>
        <taxon>Pseudomonadati</taxon>
        <taxon>Bacteroidota</taxon>
        <taxon>Cytophagia</taxon>
        <taxon>Cytophagales</taxon>
        <taxon>Spirosomataceae</taxon>
        <taxon>Dyadobacter</taxon>
    </lineage>
</organism>
<sequence length="191" mass="21890">MIRKIAARHEHTLIENKDFGSSDLEASYEYVEFRNCSFLKLAGTDFMECVFHSCNLSNAMVRNCKIQNVRFNDCKLVGINFNDTKTFGFSVAFENCNLDYASFDNRKMNQSTFVNCKMHGVNFSNADLSKCTIERCDLDAAIFSYTNLSGLDFTTNYNFSIDPEINTLKKTKFTVHSLPGLLTKYNLDIQY</sequence>
<proteinExistence type="predicted"/>
<dbReference type="InterPro" id="IPR052949">
    <property type="entry name" value="PA_immunity-related"/>
</dbReference>
<keyword evidence="2" id="KW-1185">Reference proteome</keyword>
<dbReference type="Proteomes" id="UP000612680">
    <property type="component" value="Chromosome"/>
</dbReference>
<dbReference type="PANTHER" id="PTHR42999:SF1">
    <property type="entry name" value="PENTAPEPTIDE REPEAT-CONTAINING PROTEIN"/>
    <property type="match status" value="1"/>
</dbReference>
<dbReference type="Pfam" id="PF00805">
    <property type="entry name" value="Pentapeptide"/>
    <property type="match status" value="1"/>
</dbReference>